<dbReference type="SUPFAM" id="SSF51735">
    <property type="entry name" value="NAD(P)-binding Rossmann-fold domains"/>
    <property type="match status" value="1"/>
</dbReference>
<protein>
    <submittedName>
        <fullName evidence="4">Gfo/Idh/MocA family oxidoreductase</fullName>
    </submittedName>
</protein>
<evidence type="ECO:0000256" key="1">
    <source>
        <dbReference type="SAM" id="MobiDB-lite"/>
    </source>
</evidence>
<evidence type="ECO:0000313" key="4">
    <source>
        <dbReference type="EMBL" id="MFC4357819.1"/>
    </source>
</evidence>
<dbReference type="EMBL" id="JBHSDS010000005">
    <property type="protein sequence ID" value="MFC4357819.1"/>
    <property type="molecule type" value="Genomic_DNA"/>
</dbReference>
<evidence type="ECO:0000259" key="2">
    <source>
        <dbReference type="Pfam" id="PF01408"/>
    </source>
</evidence>
<keyword evidence="5" id="KW-1185">Reference proteome</keyword>
<gene>
    <name evidence="4" type="ORF">ACFO0N_07645</name>
</gene>
<dbReference type="PANTHER" id="PTHR43377:SF1">
    <property type="entry name" value="BILIVERDIN REDUCTASE A"/>
    <property type="match status" value="1"/>
</dbReference>
<dbReference type="Pfam" id="PF01408">
    <property type="entry name" value="GFO_IDH_MocA"/>
    <property type="match status" value="1"/>
</dbReference>
<dbReference type="Gene3D" id="3.40.50.720">
    <property type="entry name" value="NAD(P)-binding Rossmann-like Domain"/>
    <property type="match status" value="1"/>
</dbReference>
<feature type="domain" description="Gfo/Idh/MocA-like oxidoreductase N-terminal" evidence="2">
    <location>
        <begin position="7"/>
        <end position="121"/>
    </location>
</feature>
<comment type="caution">
    <text evidence="4">The sequence shown here is derived from an EMBL/GenBank/DDBJ whole genome shotgun (WGS) entry which is preliminary data.</text>
</comment>
<sequence length="336" mass="36675">MSEATVKAGVIGVGRMGRNHARVYGELAGVELVGVSDKDREAAASVAEEFDTESLEAEDLLSVADVVTVAVPTQFHAPLVRSCIEAGVDVLVEKPFVDDPEVGRELVREAEEAGVMIQVGHIERFNPAVQGLTDLSPDLGIKAVDAQRLGPPIDRQIDDSVVLDLMIHDIDILLSLVDSELDFVAATGTHDGQHATALLRFENGVIGRLTASRITQKKVRTMNVTAEDCLVDVDYTNQSLEIHRSSFPEYVEKENEMRYRHESVVETPMVESGEPLKRELRAFVDAATGDRQPVVTAEDAIRALEVAIRIDEAVKATSQPSPELDDVEGMEEVAEW</sequence>
<name>A0ABD5PAA3_9EURY</name>
<dbReference type="RefSeq" id="WP_267624552.1">
    <property type="nucleotide sequence ID" value="NZ_JAODIW010000009.1"/>
</dbReference>
<accession>A0ABD5PAA3</accession>
<dbReference type="Pfam" id="PF22725">
    <property type="entry name" value="GFO_IDH_MocA_C3"/>
    <property type="match status" value="1"/>
</dbReference>
<organism evidence="4 5">
    <name type="scientific">Halobium salinum</name>
    <dbReference type="NCBI Taxonomy" id="1364940"/>
    <lineage>
        <taxon>Archaea</taxon>
        <taxon>Methanobacteriati</taxon>
        <taxon>Methanobacteriota</taxon>
        <taxon>Stenosarchaea group</taxon>
        <taxon>Halobacteria</taxon>
        <taxon>Halobacteriales</taxon>
        <taxon>Haloferacaceae</taxon>
        <taxon>Halobium</taxon>
    </lineage>
</organism>
<evidence type="ECO:0000259" key="3">
    <source>
        <dbReference type="Pfam" id="PF22725"/>
    </source>
</evidence>
<evidence type="ECO:0000313" key="5">
    <source>
        <dbReference type="Proteomes" id="UP001595921"/>
    </source>
</evidence>
<dbReference type="Gene3D" id="3.30.360.10">
    <property type="entry name" value="Dihydrodipicolinate Reductase, domain 2"/>
    <property type="match status" value="1"/>
</dbReference>
<dbReference type="PANTHER" id="PTHR43377">
    <property type="entry name" value="BILIVERDIN REDUCTASE A"/>
    <property type="match status" value="1"/>
</dbReference>
<feature type="compositionally biased region" description="Acidic residues" evidence="1">
    <location>
        <begin position="323"/>
        <end position="336"/>
    </location>
</feature>
<dbReference type="SUPFAM" id="SSF55347">
    <property type="entry name" value="Glyceraldehyde-3-phosphate dehydrogenase-like, C-terminal domain"/>
    <property type="match status" value="1"/>
</dbReference>
<dbReference type="InterPro" id="IPR055170">
    <property type="entry name" value="GFO_IDH_MocA-like_dom"/>
</dbReference>
<dbReference type="InterPro" id="IPR051450">
    <property type="entry name" value="Gfo/Idh/MocA_Oxidoreductases"/>
</dbReference>
<dbReference type="Proteomes" id="UP001595921">
    <property type="component" value="Unassembled WGS sequence"/>
</dbReference>
<reference evidence="4 5" key="1">
    <citation type="journal article" date="2019" name="Int. J. Syst. Evol. Microbiol.">
        <title>The Global Catalogue of Microorganisms (GCM) 10K type strain sequencing project: providing services to taxonomists for standard genome sequencing and annotation.</title>
        <authorList>
            <consortium name="The Broad Institute Genomics Platform"/>
            <consortium name="The Broad Institute Genome Sequencing Center for Infectious Disease"/>
            <person name="Wu L."/>
            <person name="Ma J."/>
        </authorList>
    </citation>
    <scope>NUCLEOTIDE SEQUENCE [LARGE SCALE GENOMIC DNA]</scope>
    <source>
        <strain evidence="4 5">CGMCC 1.12553</strain>
    </source>
</reference>
<feature type="domain" description="GFO/IDH/MocA-like oxidoreductase" evidence="3">
    <location>
        <begin position="156"/>
        <end position="224"/>
    </location>
</feature>
<dbReference type="InterPro" id="IPR036291">
    <property type="entry name" value="NAD(P)-bd_dom_sf"/>
</dbReference>
<proteinExistence type="predicted"/>
<dbReference type="InterPro" id="IPR000683">
    <property type="entry name" value="Gfo/Idh/MocA-like_OxRdtase_N"/>
</dbReference>
<dbReference type="AlphaFoldDB" id="A0ABD5PAA3"/>
<feature type="region of interest" description="Disordered" evidence="1">
    <location>
        <begin position="317"/>
        <end position="336"/>
    </location>
</feature>